<feature type="signal peptide" evidence="1">
    <location>
        <begin position="1"/>
        <end position="19"/>
    </location>
</feature>
<dbReference type="Gene3D" id="2.40.128.20">
    <property type="match status" value="1"/>
</dbReference>
<feature type="chain" id="PRO_5001518022" evidence="1">
    <location>
        <begin position="20"/>
        <end position="174"/>
    </location>
</feature>
<dbReference type="InterPro" id="IPR012674">
    <property type="entry name" value="Calycin"/>
</dbReference>
<evidence type="ECO:0000313" key="2">
    <source>
        <dbReference type="EMBL" id="JAC35412.1"/>
    </source>
</evidence>
<proteinExistence type="evidence at transcript level"/>
<name>A0A023GNJ2_AMBTT</name>
<evidence type="ECO:0000256" key="1">
    <source>
        <dbReference type="SAM" id="SignalP"/>
    </source>
</evidence>
<keyword evidence="1" id="KW-0732">Signal</keyword>
<dbReference type="SUPFAM" id="SSF50814">
    <property type="entry name" value="Lipocalins"/>
    <property type="match status" value="1"/>
</dbReference>
<protein>
    <submittedName>
        <fullName evidence="2">Putative lipocalin-5 1</fullName>
    </submittedName>
</protein>
<dbReference type="EMBL" id="GBBM01000006">
    <property type="protein sequence ID" value="JAC35412.1"/>
    <property type="molecule type" value="mRNA"/>
</dbReference>
<organism evidence="2">
    <name type="scientific">Amblyomma triste</name>
    <name type="common">Neotropical tick</name>
    <dbReference type="NCBI Taxonomy" id="251400"/>
    <lineage>
        <taxon>Eukaryota</taxon>
        <taxon>Metazoa</taxon>
        <taxon>Ecdysozoa</taxon>
        <taxon>Arthropoda</taxon>
        <taxon>Chelicerata</taxon>
        <taxon>Arachnida</taxon>
        <taxon>Acari</taxon>
        <taxon>Parasitiformes</taxon>
        <taxon>Ixodida</taxon>
        <taxon>Ixodoidea</taxon>
        <taxon>Ixodidae</taxon>
        <taxon>Amblyomminae</taxon>
        <taxon>Amblyomma</taxon>
    </lineage>
</organism>
<dbReference type="AlphaFoldDB" id="A0A023GNJ2"/>
<accession>A0A023GNJ2</accession>
<reference evidence="2" key="1">
    <citation type="submission" date="2014-03" db="EMBL/GenBank/DDBJ databases">
        <title>The sialotranscriptome of Amblyomma triste, Amblyomma parvum and Amblyomma cajennense ticks, uncovered by 454-based RNA-seq.</title>
        <authorList>
            <person name="Garcia G.R."/>
            <person name="Gardinassi L.G."/>
            <person name="Ribeiro J.M."/>
            <person name="Anatriello E."/>
            <person name="Ferreira B.R."/>
            <person name="Moreira H.N."/>
            <person name="Mafra C."/>
            <person name="Olegario M.M."/>
            <person name="Szabo P.J."/>
            <person name="Miranda-Santos I.K."/>
            <person name="Maruyama S.R."/>
        </authorList>
    </citation>
    <scope>NUCLEOTIDE SEQUENCE</scope>
    <source>
        <strain evidence="2">Mato Grasso do Sul</strain>
        <tissue evidence="2">Salivary glands</tissue>
    </source>
</reference>
<sequence length="174" mass="19134">MACLLSAFLLVLAASVASGSTTSNNQTQTLIDAAGALESDVAIYDSVQDPSQRCMYTTRPVYLPKEQFAVYVLHYPDGNGGETQRPYCVGLNVTESGGYQFFPCQTGPTDQLAQQLYFDGSLCYVTRIPLNGTYHCILFVKTEDKDSVPENCATQFDEKCGAQRYTLYSKELCP</sequence>